<feature type="region of interest" description="Disordered" evidence="1">
    <location>
        <begin position="256"/>
        <end position="276"/>
    </location>
</feature>
<organism evidence="2 3">
    <name type="scientific">Elysia marginata</name>
    <dbReference type="NCBI Taxonomy" id="1093978"/>
    <lineage>
        <taxon>Eukaryota</taxon>
        <taxon>Metazoa</taxon>
        <taxon>Spiralia</taxon>
        <taxon>Lophotrochozoa</taxon>
        <taxon>Mollusca</taxon>
        <taxon>Gastropoda</taxon>
        <taxon>Heterobranchia</taxon>
        <taxon>Euthyneura</taxon>
        <taxon>Panpulmonata</taxon>
        <taxon>Sacoglossa</taxon>
        <taxon>Placobranchoidea</taxon>
        <taxon>Plakobranchidae</taxon>
        <taxon>Elysia</taxon>
    </lineage>
</organism>
<reference evidence="2 3" key="1">
    <citation type="journal article" date="2021" name="Elife">
        <title>Chloroplast acquisition without the gene transfer in kleptoplastic sea slugs, Plakobranchus ocellatus.</title>
        <authorList>
            <person name="Maeda T."/>
            <person name="Takahashi S."/>
            <person name="Yoshida T."/>
            <person name="Shimamura S."/>
            <person name="Takaki Y."/>
            <person name="Nagai Y."/>
            <person name="Toyoda A."/>
            <person name="Suzuki Y."/>
            <person name="Arimoto A."/>
            <person name="Ishii H."/>
            <person name="Satoh N."/>
            <person name="Nishiyama T."/>
            <person name="Hasebe M."/>
            <person name="Maruyama T."/>
            <person name="Minagawa J."/>
            <person name="Obokata J."/>
            <person name="Shigenobu S."/>
        </authorList>
    </citation>
    <scope>NUCLEOTIDE SEQUENCE [LARGE SCALE GENOMIC DNA]</scope>
</reference>
<dbReference type="EMBL" id="BMAT01004039">
    <property type="protein sequence ID" value="GFR66939.1"/>
    <property type="molecule type" value="Genomic_DNA"/>
</dbReference>
<accession>A0AAV4F1U8</accession>
<proteinExistence type="predicted"/>
<protein>
    <recommendedName>
        <fullName evidence="4">Nuclear apoptosis-inducing factor 1</fullName>
    </recommendedName>
</protein>
<name>A0AAV4F1U8_9GAST</name>
<evidence type="ECO:0000313" key="3">
    <source>
        <dbReference type="Proteomes" id="UP000762676"/>
    </source>
</evidence>
<gene>
    <name evidence="2" type="ORF">ElyMa_001984100</name>
</gene>
<evidence type="ECO:0008006" key="4">
    <source>
        <dbReference type="Google" id="ProtNLM"/>
    </source>
</evidence>
<dbReference type="Proteomes" id="UP000762676">
    <property type="component" value="Unassembled WGS sequence"/>
</dbReference>
<sequence length="612" mass="66758">MSCNSCPCHFKWPLDNVGTRRDPINCEKAWLDFAVRLLSREAVGKGRGQETVWSEKCKPSWWDRKVRHAWKNPTANPKDTKEVLLEKFVALESQLREEKRFPSELEEESRLWSEGKYRELFLMTSLTSLLGKVTSVHSAIEDACGKVKELKATVHQSILANIQNCLTASLKSTEQLTCANSKSCSRDTTNTKAATKKRNFESLDLHKENIECPPAKQRKLEPTYPSCKQNLANCLVHLDDRQPTTILQFAQKLLAKRKSNPQKSSENKGSRNMNSSKFQREILPKTVPQLVVPQAGVAQLNTTCSQSLQGSSTVAPAAVAFVPATAPVCTVTVTPEEPGYFLSPKTLTPLTGASHTLGTSNIPSDLGIESFPNDCYLDVSETSPQASPAAQESAFTVRTNPHLLKPESPSASSEPTETSSPSCASLSQVSTTPGYVGEFCDKILQSKSHAGPESSSSAESCVTSSPEIDLDFLVNDLNLDELCSELFKESSSPHTAVPFASPSNTESGSQMKPQNYTSLHTLCENKIEENSSLTGSETLLEATHFTGSETVLEIGSQTRCSSSSPDIGYCSDSSPFSSSASDPMQEAADLDPAFLLDKFLSYAENPFSQDLL</sequence>
<evidence type="ECO:0000313" key="2">
    <source>
        <dbReference type="EMBL" id="GFR66939.1"/>
    </source>
</evidence>
<comment type="caution">
    <text evidence="2">The sequence shown here is derived from an EMBL/GenBank/DDBJ whole genome shotgun (WGS) entry which is preliminary data.</text>
</comment>
<dbReference type="AlphaFoldDB" id="A0AAV4F1U8"/>
<evidence type="ECO:0000256" key="1">
    <source>
        <dbReference type="SAM" id="MobiDB-lite"/>
    </source>
</evidence>
<feature type="region of interest" description="Disordered" evidence="1">
    <location>
        <begin position="399"/>
        <end position="427"/>
    </location>
</feature>
<feature type="compositionally biased region" description="Low complexity" evidence="1">
    <location>
        <begin position="406"/>
        <end position="425"/>
    </location>
</feature>
<keyword evidence="3" id="KW-1185">Reference proteome</keyword>